<accession>A6JA31</accession>
<dbReference type="EMBL" id="CH473979">
    <property type="protein sequence ID" value="EDM07703.1"/>
    <property type="molecule type" value="Genomic_DNA"/>
</dbReference>
<organism evidence="1 2">
    <name type="scientific">Rattus norvegicus</name>
    <name type="common">Rat</name>
    <dbReference type="NCBI Taxonomy" id="10116"/>
    <lineage>
        <taxon>Eukaryota</taxon>
        <taxon>Metazoa</taxon>
        <taxon>Chordata</taxon>
        <taxon>Craniata</taxon>
        <taxon>Vertebrata</taxon>
        <taxon>Euteleostomi</taxon>
        <taxon>Mammalia</taxon>
        <taxon>Eutheria</taxon>
        <taxon>Euarchontoglires</taxon>
        <taxon>Glires</taxon>
        <taxon>Rodentia</taxon>
        <taxon>Myomorpha</taxon>
        <taxon>Muroidea</taxon>
        <taxon>Muridae</taxon>
        <taxon>Murinae</taxon>
        <taxon>Rattus</taxon>
    </lineage>
</organism>
<sequence length="39" mass="4362">METWTLKPRFSIAGGRKPRLPSGNCDGFKSKEVLQLSLL</sequence>
<protein>
    <submittedName>
        <fullName evidence="1">RCG54548</fullName>
    </submittedName>
</protein>
<dbReference type="AlphaFoldDB" id="A6JA31"/>
<proteinExistence type="predicted"/>
<evidence type="ECO:0000313" key="2">
    <source>
        <dbReference type="Proteomes" id="UP000234681"/>
    </source>
</evidence>
<dbReference type="Proteomes" id="UP000234681">
    <property type="component" value="Chromosome 1"/>
</dbReference>
<gene>
    <name evidence="1" type="ORF">rCG_54548</name>
</gene>
<evidence type="ECO:0000313" key="1">
    <source>
        <dbReference type="EMBL" id="EDM07703.1"/>
    </source>
</evidence>
<name>A6JA31_RAT</name>
<reference evidence="1 2" key="1">
    <citation type="submission" date="2005-09" db="EMBL/GenBank/DDBJ databases">
        <authorList>
            <person name="Mural R.J."/>
            <person name="Li P.W."/>
            <person name="Adams M.D."/>
            <person name="Amanatides P.G."/>
            <person name="Baden-Tillson H."/>
            <person name="Barnstead M."/>
            <person name="Chin S.H."/>
            <person name="Dew I."/>
            <person name="Evans C.A."/>
            <person name="Ferriera S."/>
            <person name="Flanigan M."/>
            <person name="Fosler C."/>
            <person name="Glodek A."/>
            <person name="Gu Z."/>
            <person name="Holt R.A."/>
            <person name="Jennings D."/>
            <person name="Kraft C.L."/>
            <person name="Lu F."/>
            <person name="Nguyen T."/>
            <person name="Nusskern D.R."/>
            <person name="Pfannkoch C.M."/>
            <person name="Sitter C."/>
            <person name="Sutton G.G."/>
            <person name="Venter J.C."/>
            <person name="Wang Z."/>
            <person name="Woodage T."/>
            <person name="Zheng X.H."/>
            <person name="Zhong F."/>
        </authorList>
    </citation>
    <scope>NUCLEOTIDE SEQUENCE [LARGE SCALE GENOMIC DNA]</scope>
    <source>
        <strain>BN</strain>
        <strain evidence="2">Sprague-Dawley</strain>
    </source>
</reference>